<dbReference type="NCBIfam" id="NF047611">
    <property type="entry name" value="LIC20162_fam"/>
    <property type="match status" value="1"/>
</dbReference>
<evidence type="ECO:0000313" key="3">
    <source>
        <dbReference type="Proteomes" id="UP000297241"/>
    </source>
</evidence>
<keyword evidence="1" id="KW-0472">Membrane</keyword>
<feature type="transmembrane region" description="Helical" evidence="1">
    <location>
        <begin position="37"/>
        <end position="55"/>
    </location>
</feature>
<dbReference type="NCBIfam" id="NF047610">
    <property type="entry name" value="LIMLP_18675_fam"/>
    <property type="match status" value="1"/>
</dbReference>
<feature type="transmembrane region" description="Helical" evidence="1">
    <location>
        <begin position="88"/>
        <end position="109"/>
    </location>
</feature>
<dbReference type="OrthoDB" id="339225at2"/>
<proteinExistence type="predicted"/>
<gene>
    <name evidence="2" type="ORF">EHR06_08235</name>
</gene>
<organism evidence="2 3">
    <name type="scientific">Leptospira dzoumogneensis</name>
    <dbReference type="NCBI Taxonomy" id="2484904"/>
    <lineage>
        <taxon>Bacteria</taxon>
        <taxon>Pseudomonadati</taxon>
        <taxon>Spirochaetota</taxon>
        <taxon>Spirochaetia</taxon>
        <taxon>Leptospirales</taxon>
        <taxon>Leptospiraceae</taxon>
        <taxon>Leptospira</taxon>
    </lineage>
</organism>
<accession>A0A4Z1AUU3</accession>
<dbReference type="AlphaFoldDB" id="A0A4Z1AUU3"/>
<dbReference type="RefSeq" id="WP_135756553.1">
    <property type="nucleotide sequence ID" value="NZ_RQHS01000012.1"/>
</dbReference>
<keyword evidence="3" id="KW-1185">Reference proteome</keyword>
<sequence length="203" mass="23825">MNKSDTSKSVWWNWENSETEIRSSFSRIKKSKLKINYIPPVLAIAAYGVFLSYLFPFRATVSLWVFKFVELLQITKVLKLSLLTDKRLYDYTALFVISYIAFAFFLDLIRFLKKNLFQTFITEENRLAVTKWGFLGKETIRWNPDQTGLQIHHKSGWFRSLLGLEKLSFRIHINEAENSVLAESPYFFSKSNSDFLSSVFRSV</sequence>
<keyword evidence="1" id="KW-1133">Transmembrane helix</keyword>
<evidence type="ECO:0000313" key="2">
    <source>
        <dbReference type="EMBL" id="TGN00096.1"/>
    </source>
</evidence>
<dbReference type="EMBL" id="RQHS01000012">
    <property type="protein sequence ID" value="TGN00096.1"/>
    <property type="molecule type" value="Genomic_DNA"/>
</dbReference>
<protein>
    <submittedName>
        <fullName evidence="2">Uncharacterized protein</fullName>
    </submittedName>
</protein>
<dbReference type="Proteomes" id="UP000297241">
    <property type="component" value="Unassembled WGS sequence"/>
</dbReference>
<reference evidence="2" key="1">
    <citation type="journal article" date="2019" name="PLoS Negl. Trop. Dis.">
        <title>Revisiting the worldwide diversity of Leptospira species in the environment.</title>
        <authorList>
            <person name="Vincent A.T."/>
            <person name="Schiettekatte O."/>
            <person name="Bourhy P."/>
            <person name="Veyrier F.J."/>
            <person name="Picardeau M."/>
        </authorList>
    </citation>
    <scope>NUCLEOTIDE SEQUENCE [LARGE SCALE GENOMIC DNA]</scope>
    <source>
        <strain evidence="2">201601113</strain>
    </source>
</reference>
<keyword evidence="1" id="KW-0812">Transmembrane</keyword>
<name>A0A4Z1AUU3_9LEPT</name>
<evidence type="ECO:0000256" key="1">
    <source>
        <dbReference type="SAM" id="Phobius"/>
    </source>
</evidence>
<comment type="caution">
    <text evidence="2">The sequence shown here is derived from an EMBL/GenBank/DDBJ whole genome shotgun (WGS) entry which is preliminary data.</text>
</comment>